<dbReference type="AlphaFoldDB" id="A0AA35MAF5"/>
<reference evidence="2" key="1">
    <citation type="submission" date="2023-01" db="EMBL/GenBank/DDBJ databases">
        <authorList>
            <person name="Piombo E."/>
        </authorList>
    </citation>
    <scope>NUCLEOTIDE SEQUENCE</scope>
</reference>
<gene>
    <name evidence="2" type="ORF">CCHLO57077_00007078</name>
</gene>
<evidence type="ECO:0000313" key="2">
    <source>
        <dbReference type="EMBL" id="CAI6092616.1"/>
    </source>
</evidence>
<organism evidence="2 3">
    <name type="scientific">Clonostachys chloroleuca</name>
    <dbReference type="NCBI Taxonomy" id="1926264"/>
    <lineage>
        <taxon>Eukaryota</taxon>
        <taxon>Fungi</taxon>
        <taxon>Dikarya</taxon>
        <taxon>Ascomycota</taxon>
        <taxon>Pezizomycotina</taxon>
        <taxon>Sordariomycetes</taxon>
        <taxon>Hypocreomycetidae</taxon>
        <taxon>Hypocreales</taxon>
        <taxon>Bionectriaceae</taxon>
        <taxon>Clonostachys</taxon>
    </lineage>
</organism>
<feature type="region of interest" description="Disordered" evidence="1">
    <location>
        <begin position="323"/>
        <end position="345"/>
    </location>
</feature>
<proteinExistence type="predicted"/>
<accession>A0AA35MAF5</accession>
<name>A0AA35MAF5_9HYPO</name>
<protein>
    <submittedName>
        <fullName evidence="2">Uncharacterized protein</fullName>
    </submittedName>
</protein>
<comment type="caution">
    <text evidence="2">The sequence shown here is derived from an EMBL/GenBank/DDBJ whole genome shotgun (WGS) entry which is preliminary data.</text>
</comment>
<sequence>MPAYGKAIHSLAHTLESDKAYTVDTLAAVTVIQQAELYFDQGNSRLQHETGFVALFSGIGPPKPGDKLHARLGMAAYVLLLPHWIASGGGTNVFDTPEWISAFAGSVADYLKAEKLKPLLEDGFVFYNTLCTRLPQILQAIEAASAYSLGLTTSRPYDVTRLLQGLADKSGQACSEFLKKMKENNLLKEEEDPASPFGLKYWVPTPFSSQFLLGLLTARLIILLASLKWNSIHKNSENAAALYSTLRAACLTIWRFIPFLRDHDLLTVPLPWQSISSAFAFANAREKDYMLGVFENLDLFQTTNNDRRKVPRSRASIEKEMNRQAGFMSMQQSPSIPQKVHSTAR</sequence>
<evidence type="ECO:0000256" key="1">
    <source>
        <dbReference type="SAM" id="MobiDB-lite"/>
    </source>
</evidence>
<dbReference type="EMBL" id="CABFNP030001239">
    <property type="protein sequence ID" value="CAI6092616.1"/>
    <property type="molecule type" value="Genomic_DNA"/>
</dbReference>
<evidence type="ECO:0000313" key="3">
    <source>
        <dbReference type="Proteomes" id="UP001160390"/>
    </source>
</evidence>
<keyword evidence="3" id="KW-1185">Reference proteome</keyword>
<dbReference type="Proteomes" id="UP001160390">
    <property type="component" value="Unassembled WGS sequence"/>
</dbReference>